<evidence type="ECO:0000313" key="3">
    <source>
        <dbReference type="Proteomes" id="UP000024635"/>
    </source>
</evidence>
<proteinExistence type="predicted"/>
<sequence length="176" mass="20214">MCSLSILPPTPQLLVGEFGWCCLLMIPMNSQVFRVTSLSYYIKKIRSLCPENGPDTARRLKCVVDTQRPEGNFENASISRFCLGFRVSFLFLTVVSVLLFYITSKWLPETIQICLKGHHDPFFQRFMPFLAAFSMNYFIFDFTYSQFTIYDSAFSLISENRCIGWLLSQSASSILS</sequence>
<name>A0A016TZF8_9BILA</name>
<evidence type="ECO:0000256" key="1">
    <source>
        <dbReference type="SAM" id="Phobius"/>
    </source>
</evidence>
<reference evidence="3" key="1">
    <citation type="journal article" date="2015" name="Nat. Genet.">
        <title>The genome and transcriptome of the zoonotic hookworm Ancylostoma ceylanicum identify infection-specific gene families.</title>
        <authorList>
            <person name="Schwarz E.M."/>
            <person name="Hu Y."/>
            <person name="Antoshechkin I."/>
            <person name="Miller M.M."/>
            <person name="Sternberg P.W."/>
            <person name="Aroian R.V."/>
        </authorList>
    </citation>
    <scope>NUCLEOTIDE SEQUENCE</scope>
    <source>
        <strain evidence="3">HY135</strain>
    </source>
</reference>
<keyword evidence="1" id="KW-1133">Transmembrane helix</keyword>
<comment type="caution">
    <text evidence="2">The sequence shown here is derived from an EMBL/GenBank/DDBJ whole genome shotgun (WGS) entry which is preliminary data.</text>
</comment>
<organism evidence="2 3">
    <name type="scientific">Ancylostoma ceylanicum</name>
    <dbReference type="NCBI Taxonomy" id="53326"/>
    <lineage>
        <taxon>Eukaryota</taxon>
        <taxon>Metazoa</taxon>
        <taxon>Ecdysozoa</taxon>
        <taxon>Nematoda</taxon>
        <taxon>Chromadorea</taxon>
        <taxon>Rhabditida</taxon>
        <taxon>Rhabditina</taxon>
        <taxon>Rhabditomorpha</taxon>
        <taxon>Strongyloidea</taxon>
        <taxon>Ancylostomatidae</taxon>
        <taxon>Ancylostomatinae</taxon>
        <taxon>Ancylostoma</taxon>
    </lineage>
</organism>
<keyword evidence="1" id="KW-0812">Transmembrane</keyword>
<evidence type="ECO:0000313" key="2">
    <source>
        <dbReference type="EMBL" id="EYC08210.1"/>
    </source>
</evidence>
<accession>A0A016TZF8</accession>
<keyword evidence="1" id="KW-0472">Membrane</keyword>
<dbReference type="EMBL" id="JARK01001403">
    <property type="protein sequence ID" value="EYC08210.1"/>
    <property type="molecule type" value="Genomic_DNA"/>
</dbReference>
<keyword evidence="3" id="KW-1185">Reference proteome</keyword>
<dbReference type="Proteomes" id="UP000024635">
    <property type="component" value="Unassembled WGS sequence"/>
</dbReference>
<dbReference type="AlphaFoldDB" id="A0A016TZF8"/>
<feature type="transmembrane region" description="Helical" evidence="1">
    <location>
        <begin position="83"/>
        <end position="102"/>
    </location>
</feature>
<feature type="transmembrane region" description="Helical" evidence="1">
    <location>
        <begin position="122"/>
        <end position="140"/>
    </location>
</feature>
<protein>
    <submittedName>
        <fullName evidence="2">Uncharacterized protein</fullName>
    </submittedName>
</protein>
<gene>
    <name evidence="2" type="primary">Acey_s0067.g50</name>
    <name evidence="2" type="ORF">Y032_0067g50</name>
</gene>